<gene>
    <name evidence="2" type="ORF">SELMODRAFT_425518</name>
</gene>
<dbReference type="EMBL" id="GL377639">
    <property type="protein sequence ID" value="EFJ12468.1"/>
    <property type="molecule type" value="Genomic_DNA"/>
</dbReference>
<dbReference type="HOGENOM" id="CLU_2007894_0_0_1"/>
<accession>D8STD0</accession>
<dbReference type="Gramene" id="EFJ12468">
    <property type="protein sequence ID" value="EFJ12468"/>
    <property type="gene ID" value="SELMODRAFT_425518"/>
</dbReference>
<dbReference type="Proteomes" id="UP000001514">
    <property type="component" value="Unassembled WGS sequence"/>
</dbReference>
<protein>
    <submittedName>
        <fullName evidence="2">Uncharacterized protein</fullName>
    </submittedName>
</protein>
<evidence type="ECO:0000313" key="2">
    <source>
        <dbReference type="EMBL" id="EFJ12468.1"/>
    </source>
</evidence>
<evidence type="ECO:0000256" key="1">
    <source>
        <dbReference type="SAM" id="SignalP"/>
    </source>
</evidence>
<dbReference type="AlphaFoldDB" id="D8STD0"/>
<feature type="chain" id="PRO_5003123019" evidence="1">
    <location>
        <begin position="20"/>
        <end position="124"/>
    </location>
</feature>
<proteinExistence type="predicted"/>
<feature type="signal peptide" evidence="1">
    <location>
        <begin position="1"/>
        <end position="19"/>
    </location>
</feature>
<name>D8STD0_SELML</name>
<sequence>MLKHATLATLLLSLPCSPGLINLPALTHPTREVGAVTQLLSAGTIESQLLLTGDVESLSIVLDPWLLKVLEMGLSCSEARQFKEEEMIQLLSIFPQGLHKMRAIGYTPASLGVSAAFKLRDGLW</sequence>
<keyword evidence="3" id="KW-1185">Reference proteome</keyword>
<dbReference type="KEGG" id="smo:SELMODRAFT_425518"/>
<dbReference type="InParanoid" id="D8STD0"/>
<organism evidence="3">
    <name type="scientific">Selaginella moellendorffii</name>
    <name type="common">Spikemoss</name>
    <dbReference type="NCBI Taxonomy" id="88036"/>
    <lineage>
        <taxon>Eukaryota</taxon>
        <taxon>Viridiplantae</taxon>
        <taxon>Streptophyta</taxon>
        <taxon>Embryophyta</taxon>
        <taxon>Tracheophyta</taxon>
        <taxon>Lycopodiopsida</taxon>
        <taxon>Selaginellales</taxon>
        <taxon>Selaginellaceae</taxon>
        <taxon>Selaginella</taxon>
    </lineage>
</organism>
<reference evidence="2 3" key="1">
    <citation type="journal article" date="2011" name="Science">
        <title>The Selaginella genome identifies genetic changes associated with the evolution of vascular plants.</title>
        <authorList>
            <person name="Banks J.A."/>
            <person name="Nishiyama T."/>
            <person name="Hasebe M."/>
            <person name="Bowman J.L."/>
            <person name="Gribskov M."/>
            <person name="dePamphilis C."/>
            <person name="Albert V.A."/>
            <person name="Aono N."/>
            <person name="Aoyama T."/>
            <person name="Ambrose B.A."/>
            <person name="Ashton N.W."/>
            <person name="Axtell M.J."/>
            <person name="Barker E."/>
            <person name="Barker M.S."/>
            <person name="Bennetzen J.L."/>
            <person name="Bonawitz N.D."/>
            <person name="Chapple C."/>
            <person name="Cheng C."/>
            <person name="Correa L.G."/>
            <person name="Dacre M."/>
            <person name="DeBarry J."/>
            <person name="Dreyer I."/>
            <person name="Elias M."/>
            <person name="Engstrom E.M."/>
            <person name="Estelle M."/>
            <person name="Feng L."/>
            <person name="Finet C."/>
            <person name="Floyd S.K."/>
            <person name="Frommer W.B."/>
            <person name="Fujita T."/>
            <person name="Gramzow L."/>
            <person name="Gutensohn M."/>
            <person name="Harholt J."/>
            <person name="Hattori M."/>
            <person name="Heyl A."/>
            <person name="Hirai T."/>
            <person name="Hiwatashi Y."/>
            <person name="Ishikawa M."/>
            <person name="Iwata M."/>
            <person name="Karol K.G."/>
            <person name="Koehler B."/>
            <person name="Kolukisaoglu U."/>
            <person name="Kubo M."/>
            <person name="Kurata T."/>
            <person name="Lalonde S."/>
            <person name="Li K."/>
            <person name="Li Y."/>
            <person name="Litt A."/>
            <person name="Lyons E."/>
            <person name="Manning G."/>
            <person name="Maruyama T."/>
            <person name="Michael T.P."/>
            <person name="Mikami K."/>
            <person name="Miyazaki S."/>
            <person name="Morinaga S."/>
            <person name="Murata T."/>
            <person name="Mueller-Roeber B."/>
            <person name="Nelson D.R."/>
            <person name="Obara M."/>
            <person name="Oguri Y."/>
            <person name="Olmstead R.G."/>
            <person name="Onodera N."/>
            <person name="Petersen B.L."/>
            <person name="Pils B."/>
            <person name="Prigge M."/>
            <person name="Rensing S.A."/>
            <person name="Riano-Pachon D.M."/>
            <person name="Roberts A.W."/>
            <person name="Sato Y."/>
            <person name="Scheller H.V."/>
            <person name="Schulz B."/>
            <person name="Schulz C."/>
            <person name="Shakirov E.V."/>
            <person name="Shibagaki N."/>
            <person name="Shinohara N."/>
            <person name="Shippen D.E."/>
            <person name="Soerensen I."/>
            <person name="Sotooka R."/>
            <person name="Sugimoto N."/>
            <person name="Sugita M."/>
            <person name="Sumikawa N."/>
            <person name="Tanurdzic M."/>
            <person name="Theissen G."/>
            <person name="Ulvskov P."/>
            <person name="Wakazuki S."/>
            <person name="Weng J.K."/>
            <person name="Willats W.W."/>
            <person name="Wipf D."/>
            <person name="Wolf P.G."/>
            <person name="Yang L."/>
            <person name="Zimmer A.D."/>
            <person name="Zhu Q."/>
            <person name="Mitros T."/>
            <person name="Hellsten U."/>
            <person name="Loque D."/>
            <person name="Otillar R."/>
            <person name="Salamov A."/>
            <person name="Schmutz J."/>
            <person name="Shapiro H."/>
            <person name="Lindquist E."/>
            <person name="Lucas S."/>
            <person name="Rokhsar D."/>
            <person name="Grigoriev I.V."/>
        </authorList>
    </citation>
    <scope>NUCLEOTIDE SEQUENCE [LARGE SCALE GENOMIC DNA]</scope>
</reference>
<keyword evidence="1" id="KW-0732">Signal</keyword>
<evidence type="ECO:0000313" key="3">
    <source>
        <dbReference type="Proteomes" id="UP000001514"/>
    </source>
</evidence>